<gene>
    <name evidence="6" type="ORF">D7044_08150</name>
</gene>
<feature type="DNA-binding region" description="H-T-H motif" evidence="4">
    <location>
        <begin position="28"/>
        <end position="47"/>
    </location>
</feature>
<dbReference type="PANTHER" id="PTHR30055:SF234">
    <property type="entry name" value="HTH-TYPE TRANSCRIPTIONAL REGULATOR BETI"/>
    <property type="match status" value="1"/>
</dbReference>
<dbReference type="RefSeq" id="WP_120688413.1">
    <property type="nucleotide sequence ID" value="NZ_RAZT01000003.1"/>
</dbReference>
<dbReference type="Proteomes" id="UP000275865">
    <property type="component" value="Unassembled WGS sequence"/>
</dbReference>
<reference evidence="6 7" key="1">
    <citation type="submission" date="2018-09" db="EMBL/GenBank/DDBJ databases">
        <title>Micromonospora sp. nov. MS1-9, isolated from a root of Musa sp.</title>
        <authorList>
            <person name="Kuncharoen N."/>
            <person name="Kudo T."/>
            <person name="Ohkuma M."/>
            <person name="Yuki M."/>
            <person name="Tanasupawat S."/>
        </authorList>
    </citation>
    <scope>NUCLEOTIDE SEQUENCE [LARGE SCALE GENOMIC DNA]</scope>
    <source>
        <strain evidence="6 7">MS1-9</strain>
    </source>
</reference>
<dbReference type="Pfam" id="PF00440">
    <property type="entry name" value="TetR_N"/>
    <property type="match status" value="1"/>
</dbReference>
<keyword evidence="1" id="KW-0805">Transcription regulation</keyword>
<keyword evidence="3" id="KW-0804">Transcription</keyword>
<accession>A0A3A9YL04</accession>
<dbReference type="Pfam" id="PF13305">
    <property type="entry name" value="TetR_C_33"/>
    <property type="match status" value="1"/>
</dbReference>
<dbReference type="EMBL" id="RAZT01000003">
    <property type="protein sequence ID" value="RKN34767.1"/>
    <property type="molecule type" value="Genomic_DNA"/>
</dbReference>
<dbReference type="AlphaFoldDB" id="A0A3A9YL04"/>
<sequence>MTRAGLTAERLTVAAAELADEIGYENVTVSAVARRFGVKDASLYSHIRNAQDLRVRVALLALSELADRVAAALAGRAGKDALVAFANAYRAYAKEHPGRYAAMQIDLDPETAAASAGPRHAEMTRAILRGYQLSEPDQTDAVRMMHSTFHGYVSLERSGGFRHTPREVDASWARSLDALDSILRNWPPQ</sequence>
<dbReference type="InterPro" id="IPR050109">
    <property type="entry name" value="HTH-type_TetR-like_transc_reg"/>
</dbReference>
<dbReference type="InterPro" id="IPR036271">
    <property type="entry name" value="Tet_transcr_reg_TetR-rel_C_sf"/>
</dbReference>
<evidence type="ECO:0000313" key="6">
    <source>
        <dbReference type="EMBL" id="RKN34767.1"/>
    </source>
</evidence>
<dbReference type="PROSITE" id="PS50977">
    <property type="entry name" value="HTH_TETR_2"/>
    <property type="match status" value="1"/>
</dbReference>
<dbReference type="GO" id="GO:0000976">
    <property type="term" value="F:transcription cis-regulatory region binding"/>
    <property type="evidence" value="ECO:0007669"/>
    <property type="project" value="TreeGrafter"/>
</dbReference>
<dbReference type="SUPFAM" id="SSF46689">
    <property type="entry name" value="Homeodomain-like"/>
    <property type="match status" value="1"/>
</dbReference>
<comment type="caution">
    <text evidence="6">The sequence shown here is derived from an EMBL/GenBank/DDBJ whole genome shotgun (WGS) entry which is preliminary data.</text>
</comment>
<evidence type="ECO:0000256" key="2">
    <source>
        <dbReference type="ARBA" id="ARBA00023125"/>
    </source>
</evidence>
<evidence type="ECO:0000256" key="1">
    <source>
        <dbReference type="ARBA" id="ARBA00023015"/>
    </source>
</evidence>
<dbReference type="SUPFAM" id="SSF48498">
    <property type="entry name" value="Tetracyclin repressor-like, C-terminal domain"/>
    <property type="match status" value="1"/>
</dbReference>
<dbReference type="Gene3D" id="1.10.357.10">
    <property type="entry name" value="Tetracycline Repressor, domain 2"/>
    <property type="match status" value="1"/>
</dbReference>
<dbReference type="Gene3D" id="1.10.10.60">
    <property type="entry name" value="Homeodomain-like"/>
    <property type="match status" value="1"/>
</dbReference>
<dbReference type="InterPro" id="IPR001647">
    <property type="entry name" value="HTH_TetR"/>
</dbReference>
<feature type="domain" description="HTH tetR-type" evidence="5">
    <location>
        <begin position="5"/>
        <end position="65"/>
    </location>
</feature>
<keyword evidence="2 4" id="KW-0238">DNA-binding</keyword>
<dbReference type="GO" id="GO:0003700">
    <property type="term" value="F:DNA-binding transcription factor activity"/>
    <property type="evidence" value="ECO:0007669"/>
    <property type="project" value="TreeGrafter"/>
</dbReference>
<evidence type="ECO:0000256" key="3">
    <source>
        <dbReference type="ARBA" id="ARBA00023163"/>
    </source>
</evidence>
<organism evidence="6 7">
    <name type="scientific">Micromonospora musae</name>
    <dbReference type="NCBI Taxonomy" id="1894970"/>
    <lineage>
        <taxon>Bacteria</taxon>
        <taxon>Bacillati</taxon>
        <taxon>Actinomycetota</taxon>
        <taxon>Actinomycetes</taxon>
        <taxon>Micromonosporales</taxon>
        <taxon>Micromonosporaceae</taxon>
        <taxon>Micromonospora</taxon>
    </lineage>
</organism>
<dbReference type="PANTHER" id="PTHR30055">
    <property type="entry name" value="HTH-TYPE TRANSCRIPTIONAL REGULATOR RUTR"/>
    <property type="match status" value="1"/>
</dbReference>
<dbReference type="InterPro" id="IPR009057">
    <property type="entry name" value="Homeodomain-like_sf"/>
</dbReference>
<dbReference type="InterPro" id="IPR025996">
    <property type="entry name" value="MT1864/Rv1816-like_C"/>
</dbReference>
<evidence type="ECO:0000313" key="7">
    <source>
        <dbReference type="Proteomes" id="UP000275865"/>
    </source>
</evidence>
<evidence type="ECO:0000259" key="5">
    <source>
        <dbReference type="PROSITE" id="PS50977"/>
    </source>
</evidence>
<proteinExistence type="predicted"/>
<evidence type="ECO:0000256" key="4">
    <source>
        <dbReference type="PROSITE-ProRule" id="PRU00335"/>
    </source>
</evidence>
<name>A0A3A9YL04_9ACTN</name>
<protein>
    <submittedName>
        <fullName evidence="6">TetR/AcrR family transcriptional regulator</fullName>
    </submittedName>
</protein>